<evidence type="ECO:0000259" key="9">
    <source>
        <dbReference type="Pfam" id="PF20238"/>
    </source>
</evidence>
<dbReference type="InterPro" id="IPR046530">
    <property type="entry name" value="BIM1-like_dom"/>
</dbReference>
<dbReference type="PANTHER" id="PTHR34992:SF11">
    <property type="entry name" value="COPPER ACQUISITION FACTOR BIM1-LIKE DOMAIN-CONTAINING PROTEIN"/>
    <property type="match status" value="1"/>
</dbReference>
<sequence>MKVLTLAAMLLCSSAAMAHYTLDYPPSRGFSDDDEPIAPCGGAAYNAAGARTPFPLTKGFLQISSFHPTASVQVNVAYGNNPAAADFTTASTTPAGTIQVTHPFQSCLPLDLSAFKGAANNINATIQLVYNGGDSPLYQCADVILVTSAPSFDQSKCVDNANGPSATTPGASKPTSGASAFSVKGAAATTAAAVVFAAAMIL</sequence>
<feature type="signal peptide" evidence="8">
    <location>
        <begin position="1"/>
        <end position="18"/>
    </location>
</feature>
<keyword evidence="3 8" id="KW-0732">Signal</keyword>
<comment type="subcellular location">
    <subcellularLocation>
        <location evidence="1">Cell membrane</location>
    </subcellularLocation>
    <subcellularLocation>
        <location evidence="7">Endomembrane system</location>
        <topology evidence="7">Lipid-anchor</topology>
    </subcellularLocation>
</comment>
<dbReference type="AlphaFoldDB" id="A0AAD4H9U9"/>
<evidence type="ECO:0000313" key="10">
    <source>
        <dbReference type="EMBL" id="KAG0279505.1"/>
    </source>
</evidence>
<evidence type="ECO:0000256" key="3">
    <source>
        <dbReference type="ARBA" id="ARBA00022729"/>
    </source>
</evidence>
<dbReference type="PANTHER" id="PTHR34992">
    <property type="entry name" value="HYPHAL ANASTAMOSIS-7 PROTEIN"/>
    <property type="match status" value="1"/>
</dbReference>
<proteinExistence type="predicted"/>
<evidence type="ECO:0000256" key="1">
    <source>
        <dbReference type="ARBA" id="ARBA00004236"/>
    </source>
</evidence>
<keyword evidence="2" id="KW-1003">Cell membrane</keyword>
<keyword evidence="4" id="KW-0472">Membrane</keyword>
<evidence type="ECO:0000256" key="7">
    <source>
        <dbReference type="ARBA" id="ARBA00037868"/>
    </source>
</evidence>
<evidence type="ECO:0000256" key="8">
    <source>
        <dbReference type="SAM" id="SignalP"/>
    </source>
</evidence>
<dbReference type="CDD" id="cd21176">
    <property type="entry name" value="LPMO_auxiliary-like"/>
    <property type="match status" value="1"/>
</dbReference>
<feature type="domain" description="Copper acquisition factor BIM1-like" evidence="9">
    <location>
        <begin position="17"/>
        <end position="160"/>
    </location>
</feature>
<protein>
    <recommendedName>
        <fullName evidence="9">Copper acquisition factor BIM1-like domain-containing protein</fullName>
    </recommendedName>
</protein>
<evidence type="ECO:0000313" key="11">
    <source>
        <dbReference type="Proteomes" id="UP001194580"/>
    </source>
</evidence>
<dbReference type="Pfam" id="PF20238">
    <property type="entry name" value="BIM1-like_dom"/>
    <property type="match status" value="1"/>
</dbReference>
<dbReference type="EMBL" id="JAAAIL010000120">
    <property type="protein sequence ID" value="KAG0279505.1"/>
    <property type="molecule type" value="Genomic_DNA"/>
</dbReference>
<dbReference type="GO" id="GO:0005886">
    <property type="term" value="C:plasma membrane"/>
    <property type="evidence" value="ECO:0007669"/>
    <property type="project" value="UniProtKB-SubCell"/>
</dbReference>
<keyword evidence="11" id="KW-1185">Reference proteome</keyword>
<reference evidence="10" key="1">
    <citation type="journal article" date="2020" name="Fungal Divers.">
        <title>Resolving the Mortierellaceae phylogeny through synthesis of multi-gene phylogenetics and phylogenomics.</title>
        <authorList>
            <person name="Vandepol N."/>
            <person name="Liber J."/>
            <person name="Desiro A."/>
            <person name="Na H."/>
            <person name="Kennedy M."/>
            <person name="Barry K."/>
            <person name="Grigoriev I.V."/>
            <person name="Miller A.N."/>
            <person name="O'Donnell K."/>
            <person name="Stajich J.E."/>
            <person name="Bonito G."/>
        </authorList>
    </citation>
    <scope>NUCLEOTIDE SEQUENCE</scope>
    <source>
        <strain evidence="10">NRRL 28262</strain>
    </source>
</reference>
<name>A0AAD4H9U9_9FUNG</name>
<comment type="caution">
    <text evidence="10">The sequence shown here is derived from an EMBL/GenBank/DDBJ whole genome shotgun (WGS) entry which is preliminary data.</text>
</comment>
<gene>
    <name evidence="10" type="ORF">BGZ95_001021</name>
</gene>
<dbReference type="Proteomes" id="UP001194580">
    <property type="component" value="Unassembled WGS sequence"/>
</dbReference>
<evidence type="ECO:0000256" key="6">
    <source>
        <dbReference type="ARBA" id="ARBA00023288"/>
    </source>
</evidence>
<organism evidence="10 11">
    <name type="scientific">Linnemannia exigua</name>
    <dbReference type="NCBI Taxonomy" id="604196"/>
    <lineage>
        <taxon>Eukaryota</taxon>
        <taxon>Fungi</taxon>
        <taxon>Fungi incertae sedis</taxon>
        <taxon>Mucoromycota</taxon>
        <taxon>Mortierellomycotina</taxon>
        <taxon>Mortierellomycetes</taxon>
        <taxon>Mortierellales</taxon>
        <taxon>Mortierellaceae</taxon>
        <taxon>Linnemannia</taxon>
    </lineage>
</organism>
<evidence type="ECO:0000256" key="5">
    <source>
        <dbReference type="ARBA" id="ARBA00023180"/>
    </source>
</evidence>
<keyword evidence="6" id="KW-0449">Lipoprotein</keyword>
<accession>A0AAD4H9U9</accession>
<keyword evidence="5" id="KW-0325">Glycoprotein</keyword>
<dbReference type="GO" id="GO:0012505">
    <property type="term" value="C:endomembrane system"/>
    <property type="evidence" value="ECO:0007669"/>
    <property type="project" value="UniProtKB-SubCell"/>
</dbReference>
<dbReference type="InterPro" id="IPR046936">
    <property type="entry name" value="BIM1-like"/>
</dbReference>
<evidence type="ECO:0000256" key="2">
    <source>
        <dbReference type="ARBA" id="ARBA00022475"/>
    </source>
</evidence>
<evidence type="ECO:0000256" key="4">
    <source>
        <dbReference type="ARBA" id="ARBA00023136"/>
    </source>
</evidence>
<feature type="chain" id="PRO_5041944396" description="Copper acquisition factor BIM1-like domain-containing protein" evidence="8">
    <location>
        <begin position="19"/>
        <end position="202"/>
    </location>
</feature>